<sequence>MTALVDTSALARWQGLAREHGVAWTELVLVAVNLYGIRTPLGARIRLLVRVTGERESRVVVVPSGRPDSPFELVEDRLCADGRTLARVERRAADDAVPGYLRCWDGRAWRAATLNPNARSRCTGCAFCPTTLEDAVDPRLRLEDELAALLAGLAAQLPPGGTLRDLAEVTISTGCFHTEQGALAHLRTVRRVLTEHGLTPRIGLLTSVLRSREAFAEIAREIGPFLLYLTAECASRRDVLLKASKASLTAAEMPGLLARARAAGLQTSFTYVVGLDPYPLMRDFLRTLLPHCTVFPSVQVYQSHTPLMDLLRAEGAGEPAYYLDIRREVERVAAPRGLVPERWRCYRPLWYSTYAGRPLTGPCR</sequence>
<proteinExistence type="predicted"/>
<dbReference type="SUPFAM" id="SSF102114">
    <property type="entry name" value="Radical SAM enzymes"/>
    <property type="match status" value="1"/>
</dbReference>
<dbReference type="EMBL" id="LT629732">
    <property type="protein sequence ID" value="SDR98280.1"/>
    <property type="molecule type" value="Genomic_DNA"/>
</dbReference>
<gene>
    <name evidence="1" type="ORF">SAMN04489717_1237</name>
</gene>
<dbReference type="AlphaFoldDB" id="A0A1H1NHG6"/>
<dbReference type="RefSeq" id="WP_092651414.1">
    <property type="nucleotide sequence ID" value="NZ_LT629732.1"/>
</dbReference>
<keyword evidence="2" id="KW-1185">Reference proteome</keyword>
<evidence type="ECO:0000313" key="2">
    <source>
        <dbReference type="Proteomes" id="UP000198983"/>
    </source>
</evidence>
<dbReference type="STRING" id="117157.SAMN04489717_1237"/>
<protein>
    <recommendedName>
        <fullName evidence="3">Radical SAM core domain-containing protein</fullName>
    </recommendedName>
</protein>
<reference evidence="1 2" key="1">
    <citation type="submission" date="2016-10" db="EMBL/GenBank/DDBJ databases">
        <authorList>
            <person name="de Groot N.N."/>
        </authorList>
    </citation>
    <scope>NUCLEOTIDE SEQUENCE [LARGE SCALE GENOMIC DNA]</scope>
    <source>
        <strain evidence="1 2">DSM 22024</strain>
    </source>
</reference>
<dbReference type="InterPro" id="IPR058240">
    <property type="entry name" value="rSAM_sf"/>
</dbReference>
<name>A0A1H1NHG6_9ACTN</name>
<dbReference type="Proteomes" id="UP000198983">
    <property type="component" value="Chromosome I"/>
</dbReference>
<organism evidence="1 2">
    <name type="scientific">Actinopolymorpha singaporensis</name>
    <dbReference type="NCBI Taxonomy" id="117157"/>
    <lineage>
        <taxon>Bacteria</taxon>
        <taxon>Bacillati</taxon>
        <taxon>Actinomycetota</taxon>
        <taxon>Actinomycetes</taxon>
        <taxon>Propionibacteriales</taxon>
        <taxon>Actinopolymorphaceae</taxon>
        <taxon>Actinopolymorpha</taxon>
    </lineage>
</organism>
<dbReference type="OrthoDB" id="3806246at2"/>
<evidence type="ECO:0000313" key="1">
    <source>
        <dbReference type="EMBL" id="SDR98280.1"/>
    </source>
</evidence>
<accession>A0A1H1NHG6</accession>
<evidence type="ECO:0008006" key="3">
    <source>
        <dbReference type="Google" id="ProtNLM"/>
    </source>
</evidence>